<comment type="similarity">
    <text evidence="1">Belongs to the oxygen-dependent FAD-linked oxidoreductase family.</text>
</comment>
<dbReference type="InterPro" id="IPR006094">
    <property type="entry name" value="Oxid_FAD_bind_N"/>
</dbReference>
<comment type="caution">
    <text evidence="6">The sequence shown here is derived from an EMBL/GenBank/DDBJ whole genome shotgun (WGS) entry which is preliminary data.</text>
</comment>
<dbReference type="EMBL" id="MU863624">
    <property type="protein sequence ID" value="KAK4106438.1"/>
    <property type="molecule type" value="Genomic_DNA"/>
</dbReference>
<dbReference type="PANTHER" id="PTHR42973:SF53">
    <property type="entry name" value="FAD-BINDING PCMH-TYPE DOMAIN-CONTAINING PROTEIN-RELATED"/>
    <property type="match status" value="1"/>
</dbReference>
<keyword evidence="4" id="KW-0560">Oxidoreductase</keyword>
<dbReference type="InterPro" id="IPR016167">
    <property type="entry name" value="FAD-bd_PCMH_sub1"/>
</dbReference>
<keyword evidence="7" id="KW-1185">Reference proteome</keyword>
<dbReference type="PANTHER" id="PTHR42973">
    <property type="entry name" value="BINDING OXIDOREDUCTASE, PUTATIVE (AFU_ORTHOLOGUE AFUA_1G17690)-RELATED"/>
    <property type="match status" value="1"/>
</dbReference>
<accession>A0AAN6T6C4</accession>
<protein>
    <submittedName>
        <fullName evidence="6">Glucooligosaccharide oxidase</fullName>
    </submittedName>
</protein>
<dbReference type="InterPro" id="IPR016169">
    <property type="entry name" value="FAD-bd_PCMH_sub2"/>
</dbReference>
<name>A0AAN6T6C4_9PEZI</name>
<dbReference type="Gene3D" id="3.40.462.20">
    <property type="match status" value="1"/>
</dbReference>
<evidence type="ECO:0000313" key="6">
    <source>
        <dbReference type="EMBL" id="KAK4106438.1"/>
    </source>
</evidence>
<dbReference type="GO" id="GO:0016491">
    <property type="term" value="F:oxidoreductase activity"/>
    <property type="evidence" value="ECO:0007669"/>
    <property type="project" value="UniProtKB-KW"/>
</dbReference>
<dbReference type="InterPro" id="IPR036318">
    <property type="entry name" value="FAD-bd_PCMH-like_sf"/>
</dbReference>
<dbReference type="InterPro" id="IPR016166">
    <property type="entry name" value="FAD-bd_PCMH"/>
</dbReference>
<keyword evidence="2" id="KW-0285">Flavoprotein</keyword>
<evidence type="ECO:0000313" key="7">
    <source>
        <dbReference type="Proteomes" id="UP001305647"/>
    </source>
</evidence>
<sequence length="475" mass="52301">MRRGATACSQLQTLYPGGTLLPGTLAYKVERVNNWDKRSSLSPACIFLPEDADQVAVAVKILHDAEAQFAIRGGGHMNIPGANSIDDGVLVALNKLDHTTVDESVTDKPIAVGPGAKWVDVYAALAPYGRYAIGGRLKNIGVPGLTLIGGVSYFQNKYGWSMDTVLRYDVVLGNGTRVVADKTTNRDLFWALKGGGNNFGIVTSFLFETYHVPLVSSTLQVFAGESSVRAFVQAACDMVSSDDGSIGAGGVFNIHYDAVTRSTITMAFGTQEGTESPPSRFSGFTAIKPALMRMHNVTEPLAWHSQFETPNQMFRIQFGHYTMKPDAAQLYSLYQQWVEAVHDISDVRGLAPTFVINLLPGASARPALTNCMGNVFGLRNEDLITDWMLVTSWANEKDDARVTSWAKSLLTRLHQQNREKSLASDFLYMGDAAEWQKPYETYGLVNNRRLRRIQAQYDPDCVFTRLNSGGFKLRR</sequence>
<dbReference type="Gene3D" id="3.30.43.10">
    <property type="entry name" value="Uridine Diphospho-n-acetylenolpyruvylglucosamine Reductase, domain 2"/>
    <property type="match status" value="1"/>
</dbReference>
<dbReference type="Gene3D" id="3.30.465.10">
    <property type="match status" value="1"/>
</dbReference>
<reference evidence="6" key="2">
    <citation type="submission" date="2023-05" db="EMBL/GenBank/DDBJ databases">
        <authorList>
            <consortium name="Lawrence Berkeley National Laboratory"/>
            <person name="Steindorff A."/>
            <person name="Hensen N."/>
            <person name="Bonometti L."/>
            <person name="Westerberg I."/>
            <person name="Brannstrom I.O."/>
            <person name="Guillou S."/>
            <person name="Cros-Aarteil S."/>
            <person name="Calhoun S."/>
            <person name="Haridas S."/>
            <person name="Kuo A."/>
            <person name="Mondo S."/>
            <person name="Pangilinan J."/>
            <person name="Riley R."/>
            <person name="Labutti K."/>
            <person name="Andreopoulos B."/>
            <person name="Lipzen A."/>
            <person name="Chen C."/>
            <person name="Yanf M."/>
            <person name="Daum C."/>
            <person name="Ng V."/>
            <person name="Clum A."/>
            <person name="Ohm R."/>
            <person name="Martin F."/>
            <person name="Silar P."/>
            <person name="Natvig D."/>
            <person name="Lalanne C."/>
            <person name="Gautier V."/>
            <person name="Ament-Velasquez S.L."/>
            <person name="Kruys A."/>
            <person name="Hutchinson M.I."/>
            <person name="Powell A.J."/>
            <person name="Barry K."/>
            <person name="Miller A.N."/>
            <person name="Grigoriev I.V."/>
            <person name="Debuchy R."/>
            <person name="Gladieux P."/>
            <person name="Thoren M.H."/>
            <person name="Johannesson H."/>
        </authorList>
    </citation>
    <scope>NUCLEOTIDE SEQUENCE</scope>
    <source>
        <strain evidence="6">CBS 757.83</strain>
    </source>
</reference>
<dbReference type="PROSITE" id="PS51387">
    <property type="entry name" value="FAD_PCMH"/>
    <property type="match status" value="1"/>
</dbReference>
<evidence type="ECO:0000259" key="5">
    <source>
        <dbReference type="PROSITE" id="PS51387"/>
    </source>
</evidence>
<evidence type="ECO:0000256" key="3">
    <source>
        <dbReference type="ARBA" id="ARBA00022827"/>
    </source>
</evidence>
<dbReference type="SUPFAM" id="SSF56176">
    <property type="entry name" value="FAD-binding/transporter-associated domain-like"/>
    <property type="match status" value="1"/>
</dbReference>
<dbReference type="GO" id="GO:0071949">
    <property type="term" value="F:FAD binding"/>
    <property type="evidence" value="ECO:0007669"/>
    <property type="project" value="InterPro"/>
</dbReference>
<organism evidence="6 7">
    <name type="scientific">Parathielavia hyrcaniae</name>
    <dbReference type="NCBI Taxonomy" id="113614"/>
    <lineage>
        <taxon>Eukaryota</taxon>
        <taxon>Fungi</taxon>
        <taxon>Dikarya</taxon>
        <taxon>Ascomycota</taxon>
        <taxon>Pezizomycotina</taxon>
        <taxon>Sordariomycetes</taxon>
        <taxon>Sordariomycetidae</taxon>
        <taxon>Sordariales</taxon>
        <taxon>Chaetomiaceae</taxon>
        <taxon>Parathielavia</taxon>
    </lineage>
</organism>
<dbReference type="Proteomes" id="UP001305647">
    <property type="component" value="Unassembled WGS sequence"/>
</dbReference>
<evidence type="ECO:0000256" key="2">
    <source>
        <dbReference type="ARBA" id="ARBA00022630"/>
    </source>
</evidence>
<evidence type="ECO:0000256" key="1">
    <source>
        <dbReference type="ARBA" id="ARBA00005466"/>
    </source>
</evidence>
<gene>
    <name evidence="6" type="ORF">N658DRAFT_415025</name>
</gene>
<evidence type="ECO:0000256" key="4">
    <source>
        <dbReference type="ARBA" id="ARBA00023002"/>
    </source>
</evidence>
<keyword evidence="3" id="KW-0274">FAD</keyword>
<proteinExistence type="inferred from homology"/>
<reference evidence="6" key="1">
    <citation type="journal article" date="2023" name="Mol. Phylogenet. Evol.">
        <title>Genome-scale phylogeny and comparative genomics of the fungal order Sordariales.</title>
        <authorList>
            <person name="Hensen N."/>
            <person name="Bonometti L."/>
            <person name="Westerberg I."/>
            <person name="Brannstrom I.O."/>
            <person name="Guillou S."/>
            <person name="Cros-Aarteil S."/>
            <person name="Calhoun S."/>
            <person name="Haridas S."/>
            <person name="Kuo A."/>
            <person name="Mondo S."/>
            <person name="Pangilinan J."/>
            <person name="Riley R."/>
            <person name="LaButti K."/>
            <person name="Andreopoulos B."/>
            <person name="Lipzen A."/>
            <person name="Chen C."/>
            <person name="Yan M."/>
            <person name="Daum C."/>
            <person name="Ng V."/>
            <person name="Clum A."/>
            <person name="Steindorff A."/>
            <person name="Ohm R.A."/>
            <person name="Martin F."/>
            <person name="Silar P."/>
            <person name="Natvig D.O."/>
            <person name="Lalanne C."/>
            <person name="Gautier V."/>
            <person name="Ament-Velasquez S.L."/>
            <person name="Kruys A."/>
            <person name="Hutchinson M.I."/>
            <person name="Powell A.J."/>
            <person name="Barry K."/>
            <person name="Miller A.N."/>
            <person name="Grigoriev I.V."/>
            <person name="Debuchy R."/>
            <person name="Gladieux P."/>
            <person name="Hiltunen Thoren M."/>
            <person name="Johannesson H."/>
        </authorList>
    </citation>
    <scope>NUCLEOTIDE SEQUENCE</scope>
    <source>
        <strain evidence="6">CBS 757.83</strain>
    </source>
</reference>
<feature type="domain" description="FAD-binding PCMH-type" evidence="5">
    <location>
        <begin position="39"/>
        <end position="212"/>
    </location>
</feature>
<dbReference type="Pfam" id="PF01565">
    <property type="entry name" value="FAD_binding_4"/>
    <property type="match status" value="1"/>
</dbReference>
<dbReference type="AlphaFoldDB" id="A0AAN6T6C4"/>
<dbReference type="InterPro" id="IPR050416">
    <property type="entry name" value="FAD-linked_Oxidoreductase"/>
</dbReference>